<organism evidence="2 3">
    <name type="scientific">Apostasia shenzhenica</name>
    <dbReference type="NCBI Taxonomy" id="1088818"/>
    <lineage>
        <taxon>Eukaryota</taxon>
        <taxon>Viridiplantae</taxon>
        <taxon>Streptophyta</taxon>
        <taxon>Embryophyta</taxon>
        <taxon>Tracheophyta</taxon>
        <taxon>Spermatophyta</taxon>
        <taxon>Magnoliopsida</taxon>
        <taxon>Liliopsida</taxon>
        <taxon>Asparagales</taxon>
        <taxon>Orchidaceae</taxon>
        <taxon>Apostasioideae</taxon>
        <taxon>Apostasia</taxon>
    </lineage>
</organism>
<dbReference type="OrthoDB" id="2015146at2759"/>
<accession>A0A2I0BFD3</accession>
<sequence>MDAVLLVSQAPNGALSARRFSATASVLPSSNFRNPLFAQCRPSFPSRTLEEKSLHLTLVASGDPGPSGRAPAQPFPSQKDDTVFVGEEGVLLEGVIQFEKPLAPPPLLSRAQVALLPGGDVLCLLAFSAIGRFSHGFPVLDIETLKTADPFIAGWLLSAYFLGGFGDDGKGMNGYGKALATATKSWIVGIPLGLAIRAATSSSIPQTTFILAAMGSTGILLVGWRALICKFLARSNRNDVYKRGSPFELFELLTSLVRRW</sequence>
<dbReference type="Proteomes" id="UP000236161">
    <property type="component" value="Unassembled WGS sequence"/>
</dbReference>
<evidence type="ECO:0000313" key="2">
    <source>
        <dbReference type="EMBL" id="PKA66508.1"/>
    </source>
</evidence>
<name>A0A2I0BFD3_9ASPA</name>
<dbReference type="EMBL" id="KZ451885">
    <property type="protein sequence ID" value="PKA66508.1"/>
    <property type="molecule type" value="Genomic_DNA"/>
</dbReference>
<keyword evidence="1" id="KW-0472">Membrane</keyword>
<dbReference type="Pfam" id="PF11255">
    <property type="entry name" value="DUF3054"/>
    <property type="match status" value="1"/>
</dbReference>
<keyword evidence="1" id="KW-0812">Transmembrane</keyword>
<dbReference type="InterPro" id="IPR021414">
    <property type="entry name" value="DUF3054"/>
</dbReference>
<evidence type="ECO:0000256" key="1">
    <source>
        <dbReference type="SAM" id="Phobius"/>
    </source>
</evidence>
<evidence type="ECO:0000313" key="3">
    <source>
        <dbReference type="Proteomes" id="UP000236161"/>
    </source>
</evidence>
<reference evidence="2 3" key="1">
    <citation type="journal article" date="2017" name="Nature">
        <title>The Apostasia genome and the evolution of orchids.</title>
        <authorList>
            <person name="Zhang G.Q."/>
            <person name="Liu K.W."/>
            <person name="Li Z."/>
            <person name="Lohaus R."/>
            <person name="Hsiao Y.Y."/>
            <person name="Niu S.C."/>
            <person name="Wang J.Y."/>
            <person name="Lin Y.C."/>
            <person name="Xu Q."/>
            <person name="Chen L.J."/>
            <person name="Yoshida K."/>
            <person name="Fujiwara S."/>
            <person name="Wang Z.W."/>
            <person name="Zhang Y.Q."/>
            <person name="Mitsuda N."/>
            <person name="Wang M."/>
            <person name="Liu G.H."/>
            <person name="Pecoraro L."/>
            <person name="Huang H.X."/>
            <person name="Xiao X.J."/>
            <person name="Lin M."/>
            <person name="Wu X.Y."/>
            <person name="Wu W.L."/>
            <person name="Chen Y.Y."/>
            <person name="Chang S.B."/>
            <person name="Sakamoto S."/>
            <person name="Ohme-Takagi M."/>
            <person name="Yagi M."/>
            <person name="Zeng S.J."/>
            <person name="Shen C.Y."/>
            <person name="Yeh C.M."/>
            <person name="Luo Y.B."/>
            <person name="Tsai W.C."/>
            <person name="Van de Peer Y."/>
            <person name="Liu Z.J."/>
        </authorList>
    </citation>
    <scope>NUCLEOTIDE SEQUENCE [LARGE SCALE GENOMIC DNA]</scope>
    <source>
        <strain evidence="3">cv. Shenzhen</strain>
        <tissue evidence="2">Stem</tissue>
    </source>
</reference>
<keyword evidence="1" id="KW-1133">Transmembrane helix</keyword>
<proteinExistence type="predicted"/>
<gene>
    <name evidence="2" type="ORF">AXF42_Ash003162</name>
</gene>
<protein>
    <submittedName>
        <fullName evidence="2">Uncharacterized protein</fullName>
    </submittedName>
</protein>
<dbReference type="PANTHER" id="PTHR35283">
    <property type="entry name" value="T12C22.21 PROTEIN"/>
    <property type="match status" value="1"/>
</dbReference>
<feature type="transmembrane region" description="Helical" evidence="1">
    <location>
        <begin position="209"/>
        <end position="233"/>
    </location>
</feature>
<dbReference type="AlphaFoldDB" id="A0A2I0BFD3"/>
<keyword evidence="3" id="KW-1185">Reference proteome</keyword>
<dbReference type="PANTHER" id="PTHR35283:SF3">
    <property type="entry name" value="T12C22.21 PROTEIN"/>
    <property type="match status" value="1"/>
</dbReference>